<dbReference type="SUPFAM" id="SSF55804">
    <property type="entry name" value="Phoshotransferase/anion transport protein"/>
    <property type="match status" value="1"/>
</dbReference>
<comment type="caution">
    <text evidence="12">The sequence shown here is derived from an EMBL/GenBank/DDBJ whole genome shotgun (WGS) entry which is preliminary data.</text>
</comment>
<dbReference type="GO" id="GO:0016301">
    <property type="term" value="F:kinase activity"/>
    <property type="evidence" value="ECO:0007669"/>
    <property type="project" value="UniProtKB-KW"/>
</dbReference>
<evidence type="ECO:0000259" key="11">
    <source>
        <dbReference type="PROSITE" id="PS51094"/>
    </source>
</evidence>
<dbReference type="GO" id="GO:0005737">
    <property type="term" value="C:cytoplasm"/>
    <property type="evidence" value="ECO:0007669"/>
    <property type="project" value="UniProtKB-SubCell"/>
</dbReference>
<sequence length="149" mass="15653">MAADIDGFLPDEAFLLDVPASDWKDAIRLAGEGLVAGGFTTPAYTDQMIETVEKMGPYIVIAPGLALAHSRPSDAVLKTGLSWVRLSAPVEFGSKKNDPVSLVIGLAGRDENEHIGVMSAIAGALVNPKKTAELASAATPEAIRDILKR</sequence>
<feature type="domain" description="PTS EIIA type-2" evidence="11">
    <location>
        <begin position="7"/>
        <end position="149"/>
    </location>
</feature>
<keyword evidence="7" id="KW-0418">Kinase</keyword>
<dbReference type="OrthoDB" id="1634238at2"/>
<evidence type="ECO:0000313" key="12">
    <source>
        <dbReference type="EMBL" id="KAB5608539.1"/>
    </source>
</evidence>
<dbReference type="PROSITE" id="PS51094">
    <property type="entry name" value="PTS_EIIA_TYPE_2"/>
    <property type="match status" value="1"/>
</dbReference>
<dbReference type="Proteomes" id="UP000326336">
    <property type="component" value="Unassembled WGS sequence"/>
</dbReference>
<evidence type="ECO:0000256" key="4">
    <source>
        <dbReference type="ARBA" id="ARBA00022553"/>
    </source>
</evidence>
<keyword evidence="5" id="KW-0808">Transferase</keyword>
<protein>
    <recommendedName>
        <fullName evidence="9">Ascorbate-specific PTS system EIIA component</fullName>
    </recommendedName>
    <alternativeName>
        <fullName evidence="10">Ascorbate-specific phosphotransferase enzyme IIA component</fullName>
    </alternativeName>
</protein>
<dbReference type="AlphaFoldDB" id="A0A5N5RNK2"/>
<keyword evidence="3" id="KW-0963">Cytoplasm</keyword>
<dbReference type="GO" id="GO:0009401">
    <property type="term" value="P:phosphoenolpyruvate-dependent sugar phosphotransferase system"/>
    <property type="evidence" value="ECO:0007669"/>
    <property type="project" value="UniProtKB-KW"/>
</dbReference>
<evidence type="ECO:0000256" key="10">
    <source>
        <dbReference type="ARBA" id="ARBA00042072"/>
    </source>
</evidence>
<dbReference type="PANTHER" id="PTHR36203">
    <property type="entry name" value="ASCORBATE-SPECIFIC PTS SYSTEM EIIA COMPONENT"/>
    <property type="match status" value="1"/>
</dbReference>
<reference evidence="12 13" key="1">
    <citation type="journal article" date="2019" name="Int. J. Syst. Evol. Microbiol.">
        <title>Bifidobacterium jacchi sp. nov., isolated from the faeces of a baby common marmoset (Callithrix jacchus).</title>
        <authorList>
            <person name="Modesto M."/>
            <person name="Watanabe K."/>
            <person name="Arita M."/>
            <person name="Satti M."/>
            <person name="Oki K."/>
            <person name="Sciavilla P."/>
            <person name="Patavino C."/>
            <person name="Camma C."/>
            <person name="Michelini S."/>
            <person name="Sgorbati B."/>
            <person name="Mattarelli P."/>
        </authorList>
    </citation>
    <scope>NUCLEOTIDE SEQUENCE [LARGE SCALE GENOMIC DNA]</scope>
    <source>
        <strain evidence="12 13">MRM 9.3</strain>
    </source>
</reference>
<dbReference type="EMBL" id="RQSP01000002">
    <property type="protein sequence ID" value="KAB5608539.1"/>
    <property type="molecule type" value="Genomic_DNA"/>
</dbReference>
<keyword evidence="13" id="KW-1185">Reference proteome</keyword>
<comment type="function">
    <text evidence="8">The phosphoenolpyruvate-dependent sugar phosphotransferase system (sugar PTS), a major carbohydrate active transport system, catalyzes the phosphorylation of incoming sugar substrates concomitantly with their translocation across the cell membrane. The enzyme II UlaABC PTS system is involved in ascorbate transport.</text>
</comment>
<name>A0A5N5RNK2_9BIFI</name>
<dbReference type="InterPro" id="IPR002178">
    <property type="entry name" value="PTS_EIIA_type-2_dom"/>
</dbReference>
<organism evidence="12 13">
    <name type="scientific">Bifidobacterium jacchi</name>
    <dbReference type="NCBI Taxonomy" id="2490545"/>
    <lineage>
        <taxon>Bacteria</taxon>
        <taxon>Bacillati</taxon>
        <taxon>Actinomycetota</taxon>
        <taxon>Actinomycetes</taxon>
        <taxon>Bifidobacteriales</taxon>
        <taxon>Bifidobacteriaceae</taxon>
        <taxon>Bifidobacterium</taxon>
    </lineage>
</organism>
<keyword evidence="2" id="KW-0813">Transport</keyword>
<gene>
    <name evidence="12" type="ORF">EHS19_00875</name>
</gene>
<dbReference type="InterPro" id="IPR051351">
    <property type="entry name" value="Ascorbate-PTS_EIIA_comp"/>
</dbReference>
<evidence type="ECO:0000256" key="9">
    <source>
        <dbReference type="ARBA" id="ARBA00041175"/>
    </source>
</evidence>
<dbReference type="PANTHER" id="PTHR36203:SF1">
    <property type="entry name" value="ASCORBATE-SPECIFIC PTS SYSTEM EIIA COMPONENT"/>
    <property type="match status" value="1"/>
</dbReference>
<evidence type="ECO:0000256" key="8">
    <source>
        <dbReference type="ARBA" id="ARBA00037387"/>
    </source>
</evidence>
<keyword evidence="6" id="KW-0598">Phosphotransferase system</keyword>
<dbReference type="RefSeq" id="WP_151915910.1">
    <property type="nucleotide sequence ID" value="NZ_RQSP01000002.1"/>
</dbReference>
<accession>A0A5N5RNK2</accession>
<keyword evidence="4" id="KW-0597">Phosphoprotein</keyword>
<evidence type="ECO:0000256" key="3">
    <source>
        <dbReference type="ARBA" id="ARBA00022490"/>
    </source>
</evidence>
<evidence type="ECO:0000256" key="1">
    <source>
        <dbReference type="ARBA" id="ARBA00004496"/>
    </source>
</evidence>
<dbReference type="Pfam" id="PF00359">
    <property type="entry name" value="PTS_EIIA_2"/>
    <property type="match status" value="1"/>
</dbReference>
<evidence type="ECO:0000256" key="5">
    <source>
        <dbReference type="ARBA" id="ARBA00022679"/>
    </source>
</evidence>
<evidence type="ECO:0000313" key="13">
    <source>
        <dbReference type="Proteomes" id="UP000326336"/>
    </source>
</evidence>
<evidence type="ECO:0000256" key="7">
    <source>
        <dbReference type="ARBA" id="ARBA00022777"/>
    </source>
</evidence>
<evidence type="ECO:0000256" key="2">
    <source>
        <dbReference type="ARBA" id="ARBA00022448"/>
    </source>
</evidence>
<dbReference type="InterPro" id="IPR016152">
    <property type="entry name" value="PTrfase/Anion_transptr"/>
</dbReference>
<evidence type="ECO:0000256" key="6">
    <source>
        <dbReference type="ARBA" id="ARBA00022683"/>
    </source>
</evidence>
<comment type="subcellular location">
    <subcellularLocation>
        <location evidence="1">Cytoplasm</location>
    </subcellularLocation>
</comment>
<proteinExistence type="predicted"/>
<keyword evidence="12" id="KW-0762">Sugar transport</keyword>
<dbReference type="Gene3D" id="3.40.930.10">
    <property type="entry name" value="Mannitol-specific EII, Chain A"/>
    <property type="match status" value="1"/>
</dbReference>